<dbReference type="InterPro" id="IPR018466">
    <property type="entry name" value="Kre9/Knh1-like_N"/>
</dbReference>
<proteinExistence type="predicted"/>
<evidence type="ECO:0000259" key="3">
    <source>
        <dbReference type="Pfam" id="PF10342"/>
    </source>
</evidence>
<accession>A0ABR2WWE0</accession>
<evidence type="ECO:0000313" key="5">
    <source>
        <dbReference type="Proteomes" id="UP001479436"/>
    </source>
</evidence>
<organism evidence="4 5">
    <name type="scientific">Basidiobolus ranarum</name>
    <dbReference type="NCBI Taxonomy" id="34480"/>
    <lineage>
        <taxon>Eukaryota</taxon>
        <taxon>Fungi</taxon>
        <taxon>Fungi incertae sedis</taxon>
        <taxon>Zoopagomycota</taxon>
        <taxon>Entomophthoromycotina</taxon>
        <taxon>Basidiobolomycetes</taxon>
        <taxon>Basidiobolales</taxon>
        <taxon>Basidiobolaceae</taxon>
        <taxon>Basidiobolus</taxon>
    </lineage>
</organism>
<evidence type="ECO:0000313" key="4">
    <source>
        <dbReference type="EMBL" id="KAK9765798.1"/>
    </source>
</evidence>
<evidence type="ECO:0000256" key="1">
    <source>
        <dbReference type="ARBA" id="ARBA00022729"/>
    </source>
</evidence>
<feature type="domain" description="Yeast cell wall synthesis Kre9/Knh1-like N-terminal" evidence="3">
    <location>
        <begin position="29"/>
        <end position="109"/>
    </location>
</feature>
<keyword evidence="5" id="KW-1185">Reference proteome</keyword>
<dbReference type="EMBL" id="JASJQH010000224">
    <property type="protein sequence ID" value="KAK9765798.1"/>
    <property type="molecule type" value="Genomic_DNA"/>
</dbReference>
<protein>
    <recommendedName>
        <fullName evidence="3">Yeast cell wall synthesis Kre9/Knh1-like N-terminal domain-containing protein</fullName>
    </recommendedName>
</protein>
<sequence length="122" mass="13810">MDNVTLMWFFSCTFLGWITSSTGSRLLSPTPESPLLQNQLVHISWSDDDLEPSDLVDIMLVRKTRQVKYGKRTLLASGVPAGQTKFSTYIYPQFGVGNDYYLELKTRHTHKKLVTGPLTIKA</sequence>
<gene>
    <name evidence="4" type="ORF">K7432_005585</name>
</gene>
<dbReference type="Pfam" id="PF10342">
    <property type="entry name" value="Kre9_KNH"/>
    <property type="match status" value="1"/>
</dbReference>
<keyword evidence="1 2" id="KW-0732">Signal</keyword>
<name>A0ABR2WWE0_9FUNG</name>
<feature type="chain" id="PRO_5046734417" description="Yeast cell wall synthesis Kre9/Knh1-like N-terminal domain-containing protein" evidence="2">
    <location>
        <begin position="24"/>
        <end position="122"/>
    </location>
</feature>
<reference evidence="4 5" key="1">
    <citation type="submission" date="2023-04" db="EMBL/GenBank/DDBJ databases">
        <title>Genome of Basidiobolus ranarum AG-B5.</title>
        <authorList>
            <person name="Stajich J.E."/>
            <person name="Carter-House D."/>
            <person name="Gryganskyi A."/>
        </authorList>
    </citation>
    <scope>NUCLEOTIDE SEQUENCE [LARGE SCALE GENOMIC DNA]</scope>
    <source>
        <strain evidence="4 5">AG-B5</strain>
    </source>
</reference>
<comment type="caution">
    <text evidence="4">The sequence shown here is derived from an EMBL/GenBank/DDBJ whole genome shotgun (WGS) entry which is preliminary data.</text>
</comment>
<feature type="signal peptide" evidence="2">
    <location>
        <begin position="1"/>
        <end position="23"/>
    </location>
</feature>
<dbReference type="Proteomes" id="UP001479436">
    <property type="component" value="Unassembled WGS sequence"/>
</dbReference>
<evidence type="ECO:0000256" key="2">
    <source>
        <dbReference type="SAM" id="SignalP"/>
    </source>
</evidence>